<dbReference type="Proteomes" id="UP000509638">
    <property type="component" value="Chromosome"/>
</dbReference>
<feature type="transmembrane region" description="Helical" evidence="2">
    <location>
        <begin position="163"/>
        <end position="187"/>
    </location>
</feature>
<organism evidence="3 4">
    <name type="scientific">Microbacterium oleivorans</name>
    <dbReference type="NCBI Taxonomy" id="273677"/>
    <lineage>
        <taxon>Bacteria</taxon>
        <taxon>Bacillati</taxon>
        <taxon>Actinomycetota</taxon>
        <taxon>Actinomycetes</taxon>
        <taxon>Micrococcales</taxon>
        <taxon>Microbacteriaceae</taxon>
        <taxon>Microbacterium</taxon>
    </lineage>
</organism>
<sequence>MSAASAARTFEVRHVQLGRALFAAVAAVMITFSPDHSAIVGMSVFSGFATATAIILFVGAWLAHPAGRRRVPIALGAVTLVAAVLAGLPPLRTPVGFFAVVIAWALVSGGIELISGLRGRRTASPAARDEVLIGGITLVLVVGLLLVNPAYSLEYFIAEAGGSFTLTGITIGVGLFGGYAAVVAVFLGIAGFSPRHDDAAPAVAGGAASSGASTPSSNPEVAS</sequence>
<feature type="transmembrane region" description="Helical" evidence="2">
    <location>
        <begin position="73"/>
        <end position="91"/>
    </location>
</feature>
<feature type="transmembrane region" description="Helical" evidence="2">
    <location>
        <begin position="131"/>
        <end position="151"/>
    </location>
</feature>
<feature type="transmembrane region" description="Helical" evidence="2">
    <location>
        <begin position="97"/>
        <end position="119"/>
    </location>
</feature>
<keyword evidence="2" id="KW-0472">Membrane</keyword>
<evidence type="ECO:0000313" key="3">
    <source>
        <dbReference type="EMBL" id="QLD12011.1"/>
    </source>
</evidence>
<dbReference type="AlphaFoldDB" id="A0A7D5EWF4"/>
<feature type="transmembrane region" description="Helical" evidence="2">
    <location>
        <begin position="38"/>
        <end position="61"/>
    </location>
</feature>
<dbReference type="RefSeq" id="WP_178012427.1">
    <property type="nucleotide sequence ID" value="NZ_CP058316.1"/>
</dbReference>
<dbReference type="EMBL" id="CP058316">
    <property type="protein sequence ID" value="QLD12011.1"/>
    <property type="molecule type" value="Genomic_DNA"/>
</dbReference>
<name>A0A7D5EWF4_9MICO</name>
<evidence type="ECO:0000256" key="2">
    <source>
        <dbReference type="SAM" id="Phobius"/>
    </source>
</evidence>
<accession>A0A7D5EWF4</accession>
<reference evidence="3 4" key="1">
    <citation type="submission" date="2020-06" db="EMBL/GenBank/DDBJ databases">
        <authorList>
            <person name="Jo H."/>
        </authorList>
    </citation>
    <scope>NUCLEOTIDE SEQUENCE [LARGE SCALE GENOMIC DNA]</scope>
    <source>
        <strain evidence="3 4">I46</strain>
    </source>
</reference>
<feature type="transmembrane region" description="Helical" evidence="2">
    <location>
        <begin position="12"/>
        <end position="32"/>
    </location>
</feature>
<gene>
    <name evidence="3" type="ORF">HW566_09685</name>
</gene>
<feature type="region of interest" description="Disordered" evidence="1">
    <location>
        <begin position="203"/>
        <end position="223"/>
    </location>
</feature>
<proteinExistence type="predicted"/>
<evidence type="ECO:0000256" key="1">
    <source>
        <dbReference type="SAM" id="MobiDB-lite"/>
    </source>
</evidence>
<evidence type="ECO:0000313" key="4">
    <source>
        <dbReference type="Proteomes" id="UP000509638"/>
    </source>
</evidence>
<protein>
    <submittedName>
        <fullName evidence="3">Acyl-CoA synthetase</fullName>
    </submittedName>
</protein>
<keyword evidence="2" id="KW-1133">Transmembrane helix</keyword>
<keyword evidence="2" id="KW-0812">Transmembrane</keyword>